<reference evidence="8" key="1">
    <citation type="submission" date="2020-10" db="EMBL/GenBank/DDBJ databases">
        <authorList>
            <person name="Gilroy R."/>
        </authorList>
    </citation>
    <scope>NUCLEOTIDE SEQUENCE</scope>
    <source>
        <strain evidence="8">CHK181-108</strain>
    </source>
</reference>
<accession>A0A9D1H4F7</accession>
<proteinExistence type="inferred from homology"/>
<dbReference type="EC" id="1.5.1.3" evidence="3"/>
<dbReference type="Proteomes" id="UP000824165">
    <property type="component" value="Unassembled WGS sequence"/>
</dbReference>
<feature type="domain" description="DHFR" evidence="7">
    <location>
        <begin position="1"/>
        <end position="161"/>
    </location>
</feature>
<dbReference type="InterPro" id="IPR012259">
    <property type="entry name" value="DHFR"/>
</dbReference>
<dbReference type="PROSITE" id="PS51330">
    <property type="entry name" value="DHFR_2"/>
    <property type="match status" value="1"/>
</dbReference>
<dbReference type="CDD" id="cd00209">
    <property type="entry name" value="DHFR"/>
    <property type="match status" value="1"/>
</dbReference>
<evidence type="ECO:0000259" key="7">
    <source>
        <dbReference type="PROSITE" id="PS51330"/>
    </source>
</evidence>
<dbReference type="PANTHER" id="PTHR48069">
    <property type="entry name" value="DIHYDROFOLATE REDUCTASE"/>
    <property type="match status" value="1"/>
</dbReference>
<evidence type="ECO:0000313" key="9">
    <source>
        <dbReference type="Proteomes" id="UP000824165"/>
    </source>
</evidence>
<keyword evidence="6" id="KW-0560">Oxidoreductase</keyword>
<dbReference type="SUPFAM" id="SSF53597">
    <property type="entry name" value="Dihydrofolate reductase-like"/>
    <property type="match status" value="1"/>
</dbReference>
<dbReference type="Pfam" id="PF00186">
    <property type="entry name" value="DHFR_1"/>
    <property type="match status" value="1"/>
</dbReference>
<dbReference type="Gene3D" id="3.40.430.10">
    <property type="entry name" value="Dihydrofolate Reductase, subunit A"/>
    <property type="match status" value="1"/>
</dbReference>
<dbReference type="GO" id="GO:0046452">
    <property type="term" value="P:dihydrofolate metabolic process"/>
    <property type="evidence" value="ECO:0007669"/>
    <property type="project" value="TreeGrafter"/>
</dbReference>
<dbReference type="AlphaFoldDB" id="A0A9D1H4F7"/>
<dbReference type="GO" id="GO:0006730">
    <property type="term" value="P:one-carbon metabolic process"/>
    <property type="evidence" value="ECO:0007669"/>
    <property type="project" value="UniProtKB-KW"/>
</dbReference>
<evidence type="ECO:0000256" key="2">
    <source>
        <dbReference type="ARBA" id="ARBA00009539"/>
    </source>
</evidence>
<evidence type="ECO:0000256" key="6">
    <source>
        <dbReference type="ARBA" id="ARBA00023002"/>
    </source>
</evidence>
<evidence type="ECO:0000256" key="5">
    <source>
        <dbReference type="ARBA" id="ARBA00022857"/>
    </source>
</evidence>
<keyword evidence="5" id="KW-0521">NADP</keyword>
<dbReference type="InterPro" id="IPR024072">
    <property type="entry name" value="DHFR-like_dom_sf"/>
</dbReference>
<reference evidence="8" key="2">
    <citation type="journal article" date="2021" name="PeerJ">
        <title>Extensive microbial diversity within the chicken gut microbiome revealed by metagenomics and culture.</title>
        <authorList>
            <person name="Gilroy R."/>
            <person name="Ravi A."/>
            <person name="Getino M."/>
            <person name="Pursley I."/>
            <person name="Horton D.L."/>
            <person name="Alikhan N.F."/>
            <person name="Baker D."/>
            <person name="Gharbi K."/>
            <person name="Hall N."/>
            <person name="Watson M."/>
            <person name="Adriaenssens E.M."/>
            <person name="Foster-Nyarko E."/>
            <person name="Jarju S."/>
            <person name="Secka A."/>
            <person name="Antonio M."/>
            <person name="Oren A."/>
            <person name="Chaudhuri R.R."/>
            <person name="La Ragione R."/>
            <person name="Hildebrand F."/>
            <person name="Pallen M.J."/>
        </authorList>
    </citation>
    <scope>NUCLEOTIDE SEQUENCE</scope>
    <source>
        <strain evidence="8">CHK181-108</strain>
    </source>
</reference>
<comment type="similarity">
    <text evidence="2">Belongs to the dihydrofolate reductase family.</text>
</comment>
<evidence type="ECO:0000313" key="8">
    <source>
        <dbReference type="EMBL" id="HIT85497.1"/>
    </source>
</evidence>
<comment type="pathway">
    <text evidence="1">Cofactor biosynthesis; tetrahydrofolate biosynthesis; 5,6,7,8-tetrahydrofolate from 7,8-dihydrofolate: step 1/1.</text>
</comment>
<organism evidence="8 9">
    <name type="scientific">Candidatus Ornithomonoglobus intestinigallinarum</name>
    <dbReference type="NCBI Taxonomy" id="2840894"/>
    <lineage>
        <taxon>Bacteria</taxon>
        <taxon>Bacillati</taxon>
        <taxon>Bacillota</taxon>
        <taxon>Clostridia</taxon>
        <taxon>Candidatus Ornithomonoglobus</taxon>
    </lineage>
</organism>
<comment type="caution">
    <text evidence="8">The sequence shown here is derived from an EMBL/GenBank/DDBJ whole genome shotgun (WGS) entry which is preliminary data.</text>
</comment>
<name>A0A9D1H4F7_9FIRM</name>
<evidence type="ECO:0000256" key="4">
    <source>
        <dbReference type="ARBA" id="ARBA00022563"/>
    </source>
</evidence>
<sequence length="163" mass="18482">MNIIASSSASWGIGSGSSLLFRIKEDMRYFKEKTTGNVVVMGRKTLDSLPGGEPLPDRVNIVLTRNKSFSREGVTAVHSLDELFDELKKYDCAVYVIGGGEIYRTLLPYCGRAYITRINAEREADVFLPDLDRDEKWQKTIHGETQTSRTGLEYSFDVYERIK</sequence>
<evidence type="ECO:0000256" key="1">
    <source>
        <dbReference type="ARBA" id="ARBA00004903"/>
    </source>
</evidence>
<dbReference type="EMBL" id="DVLU01000063">
    <property type="protein sequence ID" value="HIT85497.1"/>
    <property type="molecule type" value="Genomic_DNA"/>
</dbReference>
<dbReference type="GO" id="GO:0004146">
    <property type="term" value="F:dihydrofolate reductase activity"/>
    <property type="evidence" value="ECO:0007669"/>
    <property type="project" value="UniProtKB-EC"/>
</dbReference>
<dbReference type="PRINTS" id="PR00070">
    <property type="entry name" value="DHFR"/>
</dbReference>
<protein>
    <recommendedName>
        <fullName evidence="3">dihydrofolate reductase</fullName>
        <ecNumber evidence="3">1.5.1.3</ecNumber>
    </recommendedName>
</protein>
<dbReference type="InterPro" id="IPR001796">
    <property type="entry name" value="DHFR_dom"/>
</dbReference>
<evidence type="ECO:0000256" key="3">
    <source>
        <dbReference type="ARBA" id="ARBA00012856"/>
    </source>
</evidence>
<dbReference type="GO" id="GO:0046655">
    <property type="term" value="P:folic acid metabolic process"/>
    <property type="evidence" value="ECO:0007669"/>
    <property type="project" value="TreeGrafter"/>
</dbReference>
<dbReference type="PANTHER" id="PTHR48069:SF3">
    <property type="entry name" value="DIHYDROFOLATE REDUCTASE"/>
    <property type="match status" value="1"/>
</dbReference>
<gene>
    <name evidence="8" type="ORF">IAA60_06280</name>
</gene>
<dbReference type="GO" id="GO:0050661">
    <property type="term" value="F:NADP binding"/>
    <property type="evidence" value="ECO:0007669"/>
    <property type="project" value="InterPro"/>
</dbReference>
<dbReference type="GO" id="GO:0046654">
    <property type="term" value="P:tetrahydrofolate biosynthetic process"/>
    <property type="evidence" value="ECO:0007669"/>
    <property type="project" value="InterPro"/>
</dbReference>
<keyword evidence="4" id="KW-0554">One-carbon metabolism</keyword>